<gene>
    <name evidence="1" type="ORF">RJ641_006504</name>
</gene>
<reference evidence="1 2" key="1">
    <citation type="submission" date="2023-12" db="EMBL/GenBank/DDBJ databases">
        <title>A high-quality genome assembly for Dillenia turbinata (Dilleniales).</title>
        <authorList>
            <person name="Chanderbali A."/>
        </authorList>
    </citation>
    <scope>NUCLEOTIDE SEQUENCE [LARGE SCALE GENOMIC DNA]</scope>
    <source>
        <strain evidence="1">LSX21</strain>
        <tissue evidence="1">Leaf</tissue>
    </source>
</reference>
<dbReference type="PANTHER" id="PTHR33702:SF16">
    <property type="match status" value="1"/>
</dbReference>
<dbReference type="AlphaFoldDB" id="A0AAN8VHU4"/>
<accession>A0AAN8VHU4</accession>
<organism evidence="1 2">
    <name type="scientific">Dillenia turbinata</name>
    <dbReference type="NCBI Taxonomy" id="194707"/>
    <lineage>
        <taxon>Eukaryota</taxon>
        <taxon>Viridiplantae</taxon>
        <taxon>Streptophyta</taxon>
        <taxon>Embryophyta</taxon>
        <taxon>Tracheophyta</taxon>
        <taxon>Spermatophyta</taxon>
        <taxon>Magnoliopsida</taxon>
        <taxon>eudicotyledons</taxon>
        <taxon>Gunneridae</taxon>
        <taxon>Pentapetalae</taxon>
        <taxon>Dilleniales</taxon>
        <taxon>Dilleniaceae</taxon>
        <taxon>Dillenia</taxon>
    </lineage>
</organism>
<dbReference type="Proteomes" id="UP001370490">
    <property type="component" value="Unassembled WGS sequence"/>
</dbReference>
<proteinExistence type="predicted"/>
<dbReference type="PANTHER" id="PTHR33702">
    <property type="entry name" value="BNAA09G40010D PROTEIN"/>
    <property type="match status" value="1"/>
</dbReference>
<sequence length="136" mass="15645">MEVLSSPFNGAMKRYTSRKRYYKLDGTTNRKKIKVTRFGGKRKFWRIKSIPKLRLKVVSPLKLWGKLKDAYMNMMLNLAGSVGYLNSDSAFGTKRVPKARQVPMVYTATEFDERLILEIYKVLAASQELGTAPMQE</sequence>
<keyword evidence="2" id="KW-1185">Reference proteome</keyword>
<evidence type="ECO:0000313" key="1">
    <source>
        <dbReference type="EMBL" id="KAK6927913.1"/>
    </source>
</evidence>
<comment type="caution">
    <text evidence="1">The sequence shown here is derived from an EMBL/GenBank/DDBJ whole genome shotgun (WGS) entry which is preliminary data.</text>
</comment>
<name>A0AAN8VHU4_9MAGN</name>
<protein>
    <submittedName>
        <fullName evidence="1">Uncharacterized protein</fullName>
    </submittedName>
</protein>
<evidence type="ECO:0000313" key="2">
    <source>
        <dbReference type="Proteomes" id="UP001370490"/>
    </source>
</evidence>
<dbReference type="EMBL" id="JBAMMX010000014">
    <property type="protein sequence ID" value="KAK6927913.1"/>
    <property type="molecule type" value="Genomic_DNA"/>
</dbReference>